<evidence type="ECO:0000256" key="3">
    <source>
        <dbReference type="ARBA" id="ARBA00022840"/>
    </source>
</evidence>
<sequence length="531" mass="56622">MSTVSPSLVFDRVRLVWPDGTVALDEVSGALGRGRTGLVGRNGAGKSTLLRLASGHLAPTSGTVSASGDVVMLPQRLAADPHRPVSALLGVETALTALRAIESGDVAPHHFDAVGDDWDVEARAHALLAEAGLASDALDRTVGELSGGETMLTALVGLRARAADITLLDEPTNDLDRDARARVSELVQSWPGTLVIVSHDVGLLELMDATAELYGQSLSVVGGPYSVWRAHRDAEQEAAVRAERDAVQSLRRERRQRIESYDKLAARSRVAQKAKVEKRVPKIIAGGRANAAQVSAGRLSIEMKGKEDAARAALDEASARVRDDDVVRIDLPDPGNAAGRRILTLGDEEREWIVTGRERVALVGRNGIGKTTLLESLVRAVDPAGPIHARASVEHVGYLPQRLDGLDDTASVLDTVCAAAPGVPVALVRDRLARFLVRGDAVTRPVGSLSGGERFRVALARVLLADPPPQLLVLDEPTNNLDLDTVDQLVAALQAYRGAVLVVSHDDAFLGRLDLDLQLELEDGRLIEREP</sequence>
<accession>A0A147EZY6</accession>
<organism evidence="5 6">
    <name type="scientific">Microbacterium testaceum</name>
    <name type="common">Aureobacterium testaceum</name>
    <name type="synonym">Brevibacterium testaceum</name>
    <dbReference type="NCBI Taxonomy" id="2033"/>
    <lineage>
        <taxon>Bacteria</taxon>
        <taxon>Bacillati</taxon>
        <taxon>Actinomycetota</taxon>
        <taxon>Actinomycetes</taxon>
        <taxon>Micrococcales</taxon>
        <taxon>Microbacteriaceae</taxon>
        <taxon>Microbacterium</taxon>
    </lineage>
</organism>
<dbReference type="InterPro" id="IPR050611">
    <property type="entry name" value="ABCF"/>
</dbReference>
<dbReference type="InterPro" id="IPR003439">
    <property type="entry name" value="ABC_transporter-like_ATP-bd"/>
</dbReference>
<dbReference type="GO" id="GO:0005524">
    <property type="term" value="F:ATP binding"/>
    <property type="evidence" value="ECO:0007669"/>
    <property type="project" value="UniProtKB-KW"/>
</dbReference>
<dbReference type="PATRIC" id="fig|2033.6.peg.1353"/>
<dbReference type="CDD" id="cd03221">
    <property type="entry name" value="ABCF_EF-3"/>
    <property type="match status" value="1"/>
</dbReference>
<dbReference type="PANTHER" id="PTHR19211:SF6">
    <property type="entry name" value="BLL7188 PROTEIN"/>
    <property type="match status" value="1"/>
</dbReference>
<dbReference type="OrthoDB" id="3239744at2"/>
<dbReference type="PROSITE" id="PS50893">
    <property type="entry name" value="ABC_TRANSPORTER_2"/>
    <property type="match status" value="1"/>
</dbReference>
<protein>
    <submittedName>
        <fullName evidence="5">ABC transporter</fullName>
    </submittedName>
</protein>
<dbReference type="SUPFAM" id="SSF52540">
    <property type="entry name" value="P-loop containing nucleoside triphosphate hydrolases"/>
    <property type="match status" value="2"/>
</dbReference>
<feature type="domain" description="ABC transporter" evidence="4">
    <location>
        <begin position="8"/>
        <end position="240"/>
    </location>
</feature>
<gene>
    <name evidence="5" type="ORF">NS220_03535</name>
</gene>
<dbReference type="RefSeq" id="WP_058622724.1">
    <property type="nucleotide sequence ID" value="NZ_LDRT01000019.1"/>
</dbReference>
<name>A0A147EZY6_MICTE</name>
<evidence type="ECO:0000313" key="6">
    <source>
        <dbReference type="Proteomes" id="UP000075025"/>
    </source>
</evidence>
<dbReference type="PANTHER" id="PTHR19211">
    <property type="entry name" value="ATP-BINDING TRANSPORT PROTEIN-RELATED"/>
    <property type="match status" value="1"/>
</dbReference>
<dbReference type="Gene3D" id="3.40.50.300">
    <property type="entry name" value="P-loop containing nucleotide triphosphate hydrolases"/>
    <property type="match status" value="2"/>
</dbReference>
<dbReference type="SMART" id="SM00382">
    <property type="entry name" value="AAA"/>
    <property type="match status" value="2"/>
</dbReference>
<reference evidence="5 6" key="1">
    <citation type="journal article" date="2016" name="Front. Microbiol.">
        <title>Genomic Resource of Rice Seed Associated Bacteria.</title>
        <authorList>
            <person name="Midha S."/>
            <person name="Bansal K."/>
            <person name="Sharma S."/>
            <person name="Kumar N."/>
            <person name="Patil P.P."/>
            <person name="Chaudhry V."/>
            <person name="Patil P.B."/>
        </authorList>
    </citation>
    <scope>NUCLEOTIDE SEQUENCE [LARGE SCALE GENOMIC DNA]</scope>
    <source>
        <strain evidence="5 6">NS220</strain>
    </source>
</reference>
<evidence type="ECO:0000313" key="5">
    <source>
        <dbReference type="EMBL" id="KTR96027.1"/>
    </source>
</evidence>
<dbReference type="Proteomes" id="UP000075025">
    <property type="component" value="Unassembled WGS sequence"/>
</dbReference>
<proteinExistence type="predicted"/>
<keyword evidence="2" id="KW-0547">Nucleotide-binding</keyword>
<dbReference type="Pfam" id="PF00005">
    <property type="entry name" value="ABC_tran"/>
    <property type="match status" value="2"/>
</dbReference>
<evidence type="ECO:0000256" key="1">
    <source>
        <dbReference type="ARBA" id="ARBA00022737"/>
    </source>
</evidence>
<keyword evidence="1" id="KW-0677">Repeat</keyword>
<dbReference type="GO" id="GO:0016887">
    <property type="term" value="F:ATP hydrolysis activity"/>
    <property type="evidence" value="ECO:0007669"/>
    <property type="project" value="InterPro"/>
</dbReference>
<dbReference type="InterPro" id="IPR027417">
    <property type="entry name" value="P-loop_NTPase"/>
</dbReference>
<dbReference type="AlphaFoldDB" id="A0A147EZY6"/>
<dbReference type="InterPro" id="IPR003593">
    <property type="entry name" value="AAA+_ATPase"/>
</dbReference>
<keyword evidence="3" id="KW-0067">ATP-binding</keyword>
<evidence type="ECO:0000259" key="4">
    <source>
        <dbReference type="PROSITE" id="PS50893"/>
    </source>
</evidence>
<comment type="caution">
    <text evidence="5">The sequence shown here is derived from an EMBL/GenBank/DDBJ whole genome shotgun (WGS) entry which is preliminary data.</text>
</comment>
<evidence type="ECO:0000256" key="2">
    <source>
        <dbReference type="ARBA" id="ARBA00022741"/>
    </source>
</evidence>
<dbReference type="EMBL" id="LDRT01000019">
    <property type="protein sequence ID" value="KTR96027.1"/>
    <property type="molecule type" value="Genomic_DNA"/>
</dbReference>